<dbReference type="RefSeq" id="XP_028533698.1">
    <property type="nucleotide sequence ID" value="XM_028677294.1"/>
</dbReference>
<dbReference type="GO" id="GO:0000226">
    <property type="term" value="P:microtubule cytoskeleton organization"/>
    <property type="evidence" value="ECO:0007669"/>
    <property type="project" value="InterPro"/>
</dbReference>
<dbReference type="KEGG" id="prel:PRELSG_1104200"/>
<feature type="compositionally biased region" description="Basic and acidic residues" evidence="2">
    <location>
        <begin position="1767"/>
        <end position="1780"/>
    </location>
</feature>
<feature type="transmembrane region" description="Helical" evidence="3">
    <location>
        <begin position="1648"/>
        <end position="1668"/>
    </location>
</feature>
<dbReference type="OMA" id="DHYGDDH"/>
<feature type="transmembrane region" description="Helical" evidence="3">
    <location>
        <begin position="1541"/>
        <end position="1562"/>
    </location>
</feature>
<name>A0A1J1HAR1_PLARL</name>
<feature type="coiled-coil region" evidence="1">
    <location>
        <begin position="2038"/>
        <end position="2088"/>
    </location>
</feature>
<feature type="compositionally biased region" description="Low complexity" evidence="2">
    <location>
        <begin position="3582"/>
        <end position="3628"/>
    </location>
</feature>
<dbReference type="OrthoDB" id="371833at2759"/>
<dbReference type="PANTHER" id="PTHR13843:SF11">
    <property type="entry name" value="MICROTUBULE-ASSOCIATED PROTEIN 1S"/>
    <property type="match status" value="1"/>
</dbReference>
<evidence type="ECO:0000313" key="5">
    <source>
        <dbReference type="Proteomes" id="UP000220158"/>
    </source>
</evidence>
<keyword evidence="1" id="KW-0175">Coiled coil</keyword>
<dbReference type="GeneID" id="39736818"/>
<evidence type="ECO:0000256" key="2">
    <source>
        <dbReference type="SAM" id="MobiDB-lite"/>
    </source>
</evidence>
<feature type="region of interest" description="Disordered" evidence="2">
    <location>
        <begin position="3582"/>
        <end position="3649"/>
    </location>
</feature>
<dbReference type="GO" id="GO:0005874">
    <property type="term" value="C:microtubule"/>
    <property type="evidence" value="ECO:0007669"/>
    <property type="project" value="InterPro"/>
</dbReference>
<proteinExistence type="predicted"/>
<keyword evidence="3" id="KW-0472">Membrane</keyword>
<dbReference type="Proteomes" id="UP000220158">
    <property type="component" value="Chromosome 11"/>
</dbReference>
<accession>A0A1J1HAR1</accession>
<dbReference type="GO" id="GO:0005875">
    <property type="term" value="C:microtubule associated complex"/>
    <property type="evidence" value="ECO:0007669"/>
    <property type="project" value="TreeGrafter"/>
</dbReference>
<organism evidence="4 5">
    <name type="scientific">Plasmodium relictum</name>
    <dbReference type="NCBI Taxonomy" id="85471"/>
    <lineage>
        <taxon>Eukaryota</taxon>
        <taxon>Sar</taxon>
        <taxon>Alveolata</taxon>
        <taxon>Apicomplexa</taxon>
        <taxon>Aconoidasida</taxon>
        <taxon>Haemosporida</taxon>
        <taxon>Plasmodiidae</taxon>
        <taxon>Plasmodium</taxon>
        <taxon>Plasmodium (Haemamoeba)</taxon>
    </lineage>
</organism>
<reference evidence="4 5" key="1">
    <citation type="submission" date="2015-04" db="EMBL/GenBank/DDBJ databases">
        <authorList>
            <consortium name="Pathogen Informatics"/>
        </authorList>
    </citation>
    <scope>NUCLEOTIDE SEQUENCE [LARGE SCALE GENOMIC DNA]</scope>
    <source>
        <strain evidence="4 5">SGS1</strain>
    </source>
</reference>
<evidence type="ECO:0000256" key="3">
    <source>
        <dbReference type="SAM" id="Phobius"/>
    </source>
</evidence>
<dbReference type="GO" id="GO:0008017">
    <property type="term" value="F:microtubule binding"/>
    <property type="evidence" value="ECO:0007669"/>
    <property type="project" value="InterPro"/>
</dbReference>
<dbReference type="GO" id="GO:0031114">
    <property type="term" value="P:regulation of microtubule depolymerization"/>
    <property type="evidence" value="ECO:0007669"/>
    <property type="project" value="TreeGrafter"/>
</dbReference>
<evidence type="ECO:0000256" key="1">
    <source>
        <dbReference type="SAM" id="Coils"/>
    </source>
</evidence>
<keyword evidence="5" id="KW-1185">Reference proteome</keyword>
<dbReference type="GO" id="GO:0005829">
    <property type="term" value="C:cytosol"/>
    <property type="evidence" value="ECO:0007669"/>
    <property type="project" value="TreeGrafter"/>
</dbReference>
<evidence type="ECO:0000313" key="4">
    <source>
        <dbReference type="EMBL" id="CRH00695.1"/>
    </source>
</evidence>
<feature type="compositionally biased region" description="Acidic residues" evidence="2">
    <location>
        <begin position="1740"/>
        <end position="1766"/>
    </location>
</feature>
<feature type="compositionally biased region" description="Basic and acidic residues" evidence="2">
    <location>
        <begin position="1113"/>
        <end position="1125"/>
    </location>
</feature>
<dbReference type="PANTHER" id="PTHR13843">
    <property type="entry name" value="MICROTUBULE-ASSOCIATED PROTEIN"/>
    <property type="match status" value="1"/>
</dbReference>
<gene>
    <name evidence="4" type="ORF">PRELSG_1104200</name>
</gene>
<sequence>MYFNKEKNENDEESKRNVVNKNMVNHKNKKYVRNIRQSVYNIKYINKFYKRNNDIRVKKGNNGTTFNNNSLSSNNLKLESKNNQQSYFNKNSANRNNKENTRLNAYKKNYFDQDNINYNSLINSQTSVCSIHIEKTDDDIKNQIKCTESYLYDNRNNSNEISQQNYPMFVEEINFNENLVLLTGILILSSNDKIFNNLEFEGKTHPSPIDCNLSIYVNVVNKYNYHYFKQLYPVSYNFKNRLLFASLNNSTIDSSLLIDKIIIKGCFKTLSLIVLGQSEEINEALKYYRENFYDSNLRSKINEETLDVENVDLEKDEIYAPKKSVDIKTYNINTLMEENVTWKKYNKMDYFHEDYLSEEDNHKELYKLSNILEEEFIKNNFQKMNNSDNNYLKSEMKKEEVGISYENDIKNNEEIIMNSKNNEMCENIKNNENNDANYTDSKLDEDNEEKYMNYFIPPRNDLIVKILNLLTEIYKSKKEICKSDILIYKKIIKYGALWLFYIYKNIKNKEENFLINYSEYMQIKIHDILGCLLILRRCALYSDLAKYIIHMNFNSDVLYFDNKSPHVLIYLIDMLHVNNIYFLSSWKIKTSILKTIIAIISNSYVMNLFCNYVDESNESSYIKLLKLSSTNKMKRYNIKRLLGIIMSKVKLFEEINKFESSIIDIILNRRNYDKTLFSKKFISKFIYELKSVHKELFQHTCNHESKNSCYDALYENEIFVFNEKNKKKNNFYLHKLHNYIISYLQRNQFFTLFIYILKEFEVHIKNSLFLNSYDICFITAVNEFLFYFLNCSGGINLLTNYNIELFENLYKSICLIINRKMKELNANINDKNNDLNKLKGNDDNCTEANEQILQNNENRIDDIDNLSEDNIKIKNSENELSYEFEDPYSENAALKDKNKSTSLNDNKNIINMSYKNDNVNEFLNTTDSLKTIESENTVNINNSTCENNTKEEKELLNSLDDISDDFIYNEKNFYYDNLKCVYTYNDILRNKDISEKFYLDGYNYKDIKNTRNYCSFILCSLKTFSRVDILINNFFNLGEEISLEYLKFFNVLCSYPLSKLALYNNNNFYNFFLHIIYLFYYFIHLEKLYENKMNESTKKKDKIDNSNEEEEDNKEKKKDEKEKEKERKKNYAKNLSISNKIEENDTNSNEFVLISIRYILNIIYNLIFYDESGYFIFHFGYSIFVCLEEIRNITGEIKKKKDYSFGTLNYNVPKKIFLKDYISSDKLFYKYFFYLYENLKNLYIDLYRYEKKKFNEMHINKKKESYKESIFNILNKYNQELNKSYINKINDDKRNRSINNDINKIKQNLFNNEEIFINLLPLKSNYTPNVNKIIESCKIEKDKYSLKKSKELNNYNCKLNNDIYINQSTKNCTRLGSTNNQYVELLEELDDNPSNNLSKKLDTYPFLSLNLLYYYMNLCYNIYYFMNVYENEKDESNQEKEFFFINNSGFFYNNDFEYNNYICIKNDKIDEINKPIKDVYYTKKKSKENKIFREENNYVSNDEKEIFSDDYLNSINYINKYDQNNFKNIGTILYNENNLEFLIKLISKSIFFLNVNIFKLALLNFNKLSGRNLYRILKNRLKSIFFVKSVLNILFNFFYNLTYNNNSITLKSYRNNELLYSLLYLLTKLLSFNDWLGSNNVSEYNHHSSIFVLRYNIIYILRIFYIWFNKTSDNQSFLFRCVLKYTRSIPSFSTAGMLLILTFFDFKNIFPDYIYSFYITNNLKNICYDSIKNNVKSNEGDTEEEEEEEILEESELEENNEEEKEDEYTIEHETEQKHEQNEDYIKKIENENKEKECEQYIGQDNIYSNIIKEENKGGDSYKDYSEEEKICEEKENKKRIIDNEMNRKVKDKENEHPNDIIDDDLYYELYEEQNCNKYKYEMLNEEKTSYEDIPSSDNTKHKLDENINYSRNIKIEKDNNIIEDELSKENEKNENRKEDRNEVLNNKIYKDNNNLHNNTNIKNENSDIKEYEDIINRNSKNLNTINNNIKEKRYLNDSSIIKNSHKYDKLTLCKNNYETFNYYSHILNNSSINYFSDLEDEEEDEDREKEENDELIENKRENINNNIIKEKKEDYKENLNKEKDLEKIILYCKLSNPFNIEKRRNLYLCCSINIKKKIMNEKYCEFFRIFNLNYSSDDYEEVFYSDNNKKSNDNYVSMIGNLTINLKDLNENENSNDDANNQANYNCFDEDALKNYIGNKIKGISFLSTDKIYKNKKNLRDLHNENNNLNILSNNDDNNFMRNNDKKENDYLNYKNKVEDKNNKEKLYYNKSEGATSPFSIKNFLQDSDEVHYENILDKLRRKEYLFDQNINMNSLKEEEKEKLTLIRKELKIREYTSFEDFCDYINFIIRVSKSNNVIGRCLSAYCCVIFINHRIPIFSILFEYVRKTINNIKNLNSFNKNNDSNTSICMNKINYFSFFSYNNTQSNNAYYTYNQEIYHLKELCNVFSFILDILKICFFNNYKNNYNKLIKLIYFPSKKLLNMLYNMIKNLKKVFPQELIRFIIKLSSTIFHGYAYVLFIFFNKHNILYNEDKFKITCLKEDVNENFDNNNNILFINKEVYYKEKEFIINQSIEEKRINRYQNLNNNYKKKILFSCPNFIKYINFFINYFFELINTKNIVDNNNKEILYKYADYIDIKTVNLCLINIYEIVKNKILYFFTFFNVEKKLINFFFRYIHNYKDKMKRKTVFQKNNSLSMEEYIENHNNEIIYIHVYDFYIKLNEHINIGKLLEFFSFYFDIIEETNYKIIELYEYINIIDIILNIILKIINYNFNSLFILMHLILNDNSFTMKFIKIQQNKNNFERQKSFKEKKKISHRNGNEKINNDDINYIEDFKNNFLNNLLNSLNNLYAFIVNAIEKNCDEDTNNTKEKDLINKKEKALESSYISGINTNEKTNNEISNQDININQNSSLYILSKIILSMIDKLKSIKKKVLNLNSSFASNITFKNFLLFTCYDIKELNILYMNQNIKKHRKNSLDSALLSCEISLKRRKIEEKKQLLDNNNDEIKTDLNQEIENNNNEVHVINLYNVNELDEYKSNNEINEINENGLDKIEVNDNNLNENDTNENTVDTNILNRIFLKDDKSKDYSFFFENVFNDINLAINNKYLFSKLSDIFFSKSILNKIIKSFESHQHLDDNYLITIKNINSNNLIPSVNKKLYDHCSHILCDIQSNIYLNENDEDRKSFTLFNIAQENKSKEIDENHSLYNYIRLLKEENNKLQKKKIDLNTQLMQSKGKQFKRIDKNTFEDHFRNRKTLSSRAPSKHVDDYEATNATINNTTTNNNNNNENDETNNENNENIDINNKNKFNNVINKNISNQENKTSNTINSNLNKINVNNNINNSNDFMTNINNDNTTTSSNANNIKNENSNITLNKNNLTNNLVNKIGIDANKEMKPNDPKHMDNSIKMVPSKVNILRNSKKFHNPNYINKENYNNMNNDSYNDNYNNDNYNDNFNYNSQNINSYDNYNYESYNNDNYDNFNNYNNNINSYNNNYNYDNDIANNAGIDNIHSSNYSFNSNNNINLNNVAEANNNIKSDVNNNKNIKIYDYNNIINNENISTLHMKSHHNISDTNPPFFNYNKNDINNNSNNDIEIKDSNNNITHDTNENNNSQNSNYISSNNSDVNNSHFFDSPNLKHINNNGNQNNISKNATNEIKETNELSKNSNFDDCDCYKFNVLGWKEFSQDGHKNDLDVCKIVNKPVLLRDPRIKMKFLKILDRHKNIKDIFKRLGVDIK</sequence>
<dbReference type="VEuPathDB" id="PlasmoDB:PRELSG_1104200"/>
<feature type="coiled-coil region" evidence="1">
    <location>
        <begin position="2991"/>
        <end position="3018"/>
    </location>
</feature>
<dbReference type="GO" id="GO:0003779">
    <property type="term" value="F:actin binding"/>
    <property type="evidence" value="ECO:0007669"/>
    <property type="project" value="TreeGrafter"/>
</dbReference>
<feature type="transmembrane region" description="Helical" evidence="3">
    <location>
        <begin position="1583"/>
        <end position="1599"/>
    </location>
</feature>
<feature type="compositionally biased region" description="Low complexity" evidence="2">
    <location>
        <begin position="3274"/>
        <end position="3288"/>
    </location>
</feature>
<feature type="region of interest" description="Disordered" evidence="2">
    <location>
        <begin position="3274"/>
        <end position="3300"/>
    </location>
</feature>
<feature type="compositionally biased region" description="Low complexity" evidence="2">
    <location>
        <begin position="3636"/>
        <end position="3649"/>
    </location>
</feature>
<feature type="transmembrane region" description="Helical" evidence="3">
    <location>
        <begin position="1688"/>
        <end position="1706"/>
    </location>
</feature>
<feature type="coiled-coil region" evidence="1">
    <location>
        <begin position="1912"/>
        <end position="1988"/>
    </location>
</feature>
<feature type="region of interest" description="Disordered" evidence="2">
    <location>
        <begin position="1735"/>
        <end position="1780"/>
    </location>
</feature>
<protein>
    <submittedName>
        <fullName evidence="4">Uncharacterized protein</fullName>
    </submittedName>
</protein>
<keyword evidence="3" id="KW-0812">Transmembrane</keyword>
<dbReference type="InterPro" id="IPR026074">
    <property type="entry name" value="MAP1"/>
</dbReference>
<keyword evidence="3" id="KW-1133">Transmembrane helix</keyword>
<feature type="region of interest" description="Disordered" evidence="2">
    <location>
        <begin position="1099"/>
        <end position="1125"/>
    </location>
</feature>
<dbReference type="EMBL" id="LN835306">
    <property type="protein sequence ID" value="CRH00695.1"/>
    <property type="molecule type" value="Genomic_DNA"/>
</dbReference>
<feature type="coiled-coil region" evidence="1">
    <location>
        <begin position="814"/>
        <end position="841"/>
    </location>
</feature>